<dbReference type="GO" id="GO:0004016">
    <property type="term" value="F:adenylate cyclase activity"/>
    <property type="evidence" value="ECO:0007669"/>
    <property type="project" value="UniProtKB-ARBA"/>
</dbReference>
<feature type="domain" description="Guanylate cyclase" evidence="3">
    <location>
        <begin position="453"/>
        <end position="591"/>
    </location>
</feature>
<dbReference type="PROSITE" id="PS50125">
    <property type="entry name" value="GUANYLATE_CYCLASE_2"/>
    <property type="match status" value="1"/>
</dbReference>
<reference evidence="4 5" key="1">
    <citation type="submission" date="2018-11" db="EMBL/GenBank/DDBJ databases">
        <title>Whole genome sequencing of an environmental sample.</title>
        <authorList>
            <person name="Sarangi A.N."/>
            <person name="Singh D."/>
            <person name="Tripathy S."/>
        </authorList>
    </citation>
    <scope>NUCLEOTIDE SEQUENCE [LARGE SCALE GENOMIC DNA]</scope>
    <source>
        <strain evidence="4 5">Lakshadweep</strain>
    </source>
</reference>
<dbReference type="EMBL" id="QVFV01000003">
    <property type="protein sequence ID" value="RZM78024.1"/>
    <property type="molecule type" value="Genomic_DNA"/>
</dbReference>
<feature type="transmembrane region" description="Helical" evidence="2">
    <location>
        <begin position="336"/>
        <end position="354"/>
    </location>
</feature>
<dbReference type="Pfam" id="PF00211">
    <property type="entry name" value="Guanylate_cyc"/>
    <property type="match status" value="1"/>
</dbReference>
<organism evidence="4 5">
    <name type="scientific">Leptolyngbya iicbica LK</name>
    <dbReference type="NCBI Taxonomy" id="2294035"/>
    <lineage>
        <taxon>Bacteria</taxon>
        <taxon>Bacillati</taxon>
        <taxon>Cyanobacteriota</taxon>
        <taxon>Cyanophyceae</taxon>
        <taxon>Leptolyngbyales</taxon>
        <taxon>Leptolyngbyaceae</taxon>
        <taxon>Leptolyngbya group</taxon>
        <taxon>Leptolyngbya</taxon>
        <taxon>Leptolyngbya iicbica</taxon>
    </lineage>
</organism>
<dbReference type="InterPro" id="IPR001054">
    <property type="entry name" value="A/G_cyclase"/>
</dbReference>
<dbReference type="AlphaFoldDB" id="A0A4Q7E7C8"/>
<accession>A0A4Q7E7C8</accession>
<feature type="transmembrane region" description="Helical" evidence="2">
    <location>
        <begin position="361"/>
        <end position="381"/>
    </location>
</feature>
<gene>
    <name evidence="4" type="ORF">DYY88_14895</name>
</gene>
<dbReference type="Gene3D" id="3.30.70.1230">
    <property type="entry name" value="Nucleotide cyclase"/>
    <property type="match status" value="1"/>
</dbReference>
<evidence type="ECO:0000313" key="5">
    <source>
        <dbReference type="Proteomes" id="UP000292459"/>
    </source>
</evidence>
<evidence type="ECO:0000259" key="3">
    <source>
        <dbReference type="PROSITE" id="PS50125"/>
    </source>
</evidence>
<keyword evidence="2" id="KW-0812">Transmembrane</keyword>
<dbReference type="SUPFAM" id="SSF55073">
    <property type="entry name" value="Nucleotide cyclase"/>
    <property type="match status" value="1"/>
</dbReference>
<sequence length="652" mass="71280">MQRYWGWWRSQSANLMVIGVASLALSSGVAALVQLGLLEGLEQKAYDQMVRLRQATRSLPPDDRLLIVTVTEEDLETLAEFPLTDGTVARAINQLQQHEPVAIGLDMFRAIPKPPGRDALGQALQADNIVVIAQLANSTGGPGIPPPVESAPGQVSFNDVVVDADGKVRRALMIAEPTALPEHPYLFSFSLQLAMRYLATQDLMPTASPENPDYMQLGETTLWPLQSGSGGYARIDDNGYQVMLDYRDRVTPARTVTLQAVLNDQFDPAWVRGKVVLIGITAPSFKDLFYTPFTGGASDANHQMPGVILHGQMVSQWLDLALGDRPLMGLSHPWQEWLWCLGWALLGGTLAWYLHHPITLTASETGVFIAIAVSGYALFLTQGWVPIIAPALTVLGTSGVVLAYQAQQSFRQRQMMQVLLGQAASPEIARALWENRDRLIKSGKLPGQSMVATMLFTDLRGFSSLAEITPPEQLLEWLNHYLEAMTDEIQIHHGIVNKFTGDGLLAVFGVPIASTTPDEIAADAQAAVACALGMATRLQTINRERQAQHHPRLEMRVGIFTGPVVVGSVGGHQRMEYGIIGDSVNIASRLESVDKSRQPEPCRILIGQDTLDYVGDAFITEAWGDLVLKGRHAPLGVYRVIDRRTDPISPLT</sequence>
<dbReference type="InterPro" id="IPR007890">
    <property type="entry name" value="CHASE2"/>
</dbReference>
<dbReference type="InterPro" id="IPR029787">
    <property type="entry name" value="Nucleotide_cyclase"/>
</dbReference>
<dbReference type="SMART" id="SM01080">
    <property type="entry name" value="CHASE2"/>
    <property type="match status" value="1"/>
</dbReference>
<keyword evidence="5" id="KW-1185">Reference proteome</keyword>
<evidence type="ECO:0000256" key="1">
    <source>
        <dbReference type="ARBA" id="ARBA00005381"/>
    </source>
</evidence>
<dbReference type="CDD" id="cd07302">
    <property type="entry name" value="CHD"/>
    <property type="match status" value="1"/>
</dbReference>
<evidence type="ECO:0000256" key="2">
    <source>
        <dbReference type="SAM" id="Phobius"/>
    </source>
</evidence>
<keyword evidence="2" id="KW-0472">Membrane</keyword>
<comment type="similarity">
    <text evidence="1">Belongs to the adenylyl cyclase class-3 family.</text>
</comment>
<keyword evidence="2" id="KW-1133">Transmembrane helix</keyword>
<dbReference type="SMART" id="SM00044">
    <property type="entry name" value="CYCc"/>
    <property type="match status" value="1"/>
</dbReference>
<dbReference type="GO" id="GO:0035556">
    <property type="term" value="P:intracellular signal transduction"/>
    <property type="evidence" value="ECO:0007669"/>
    <property type="project" value="InterPro"/>
</dbReference>
<dbReference type="OrthoDB" id="337251at2"/>
<evidence type="ECO:0000313" key="4">
    <source>
        <dbReference type="EMBL" id="RZM78024.1"/>
    </source>
</evidence>
<dbReference type="PANTHER" id="PTHR43081">
    <property type="entry name" value="ADENYLATE CYCLASE, TERMINAL-DIFFERENTIATION SPECIFIC-RELATED"/>
    <property type="match status" value="1"/>
</dbReference>
<dbReference type="InterPro" id="IPR050697">
    <property type="entry name" value="Adenylyl/Guanylyl_Cyclase_3/4"/>
</dbReference>
<dbReference type="Pfam" id="PF05226">
    <property type="entry name" value="CHASE2"/>
    <property type="match status" value="1"/>
</dbReference>
<dbReference type="Proteomes" id="UP000292459">
    <property type="component" value="Unassembled WGS sequence"/>
</dbReference>
<comment type="caution">
    <text evidence="4">The sequence shown here is derived from an EMBL/GenBank/DDBJ whole genome shotgun (WGS) entry which is preliminary data.</text>
</comment>
<dbReference type="PANTHER" id="PTHR43081:SF1">
    <property type="entry name" value="ADENYLATE CYCLASE, TERMINAL-DIFFERENTIATION SPECIFIC"/>
    <property type="match status" value="1"/>
</dbReference>
<protein>
    <submittedName>
        <fullName evidence="4">Adenylate/guanylate cyclase domain-containing protein</fullName>
    </submittedName>
</protein>
<dbReference type="GO" id="GO:0006171">
    <property type="term" value="P:cAMP biosynthetic process"/>
    <property type="evidence" value="ECO:0007669"/>
    <property type="project" value="TreeGrafter"/>
</dbReference>
<feature type="transmembrane region" description="Helical" evidence="2">
    <location>
        <begin position="387"/>
        <end position="406"/>
    </location>
</feature>
<name>A0A4Q7E7C8_9CYAN</name>
<proteinExistence type="inferred from homology"/>